<feature type="transmembrane region" description="Helical" evidence="1">
    <location>
        <begin position="9"/>
        <end position="30"/>
    </location>
</feature>
<dbReference type="Pfam" id="PF06197">
    <property type="entry name" value="DUF998"/>
    <property type="match status" value="1"/>
</dbReference>
<keyword evidence="3" id="KW-1185">Reference proteome</keyword>
<keyword evidence="1" id="KW-0812">Transmembrane</keyword>
<sequence length="221" mass="24282">MFYISTKKLLAAGMMAGPLFTFSWLMNGAVREGYNPLRHPVSSLSIGSGGWIQAVTFLIVGILLLGFSLALIRILKSQGVSVGGARLLALCAIGLIGAGLFVCDPLSGYPSGLHTARSDRSISGILHDMFSAFLFIGYPIAAFKFYKIFGQKKESAWANYTKFSALAFICFFIITSMGFGQVTGFVEYGGLFQCITLTIFWIWVMLVSLYFLKRDRKVVMK</sequence>
<proteinExistence type="predicted"/>
<dbReference type="EMBL" id="JAUJWU010000003">
    <property type="protein sequence ID" value="MDN7246275.1"/>
    <property type="molecule type" value="Genomic_DNA"/>
</dbReference>
<protein>
    <submittedName>
        <fullName evidence="2">DUF998 domain-containing protein</fullName>
    </submittedName>
</protein>
<evidence type="ECO:0000313" key="3">
    <source>
        <dbReference type="Proteomes" id="UP001172142"/>
    </source>
</evidence>
<feature type="transmembrane region" description="Helical" evidence="1">
    <location>
        <begin position="122"/>
        <end position="143"/>
    </location>
</feature>
<dbReference type="Proteomes" id="UP001172142">
    <property type="component" value="Unassembled WGS sequence"/>
</dbReference>
<organism evidence="2 3">
    <name type="scientific">Planococcus shenhongbingii</name>
    <dbReference type="NCBI Taxonomy" id="3058398"/>
    <lineage>
        <taxon>Bacteria</taxon>
        <taxon>Bacillati</taxon>
        <taxon>Bacillota</taxon>
        <taxon>Bacilli</taxon>
        <taxon>Bacillales</taxon>
        <taxon>Caryophanaceae</taxon>
        <taxon>Planococcus</taxon>
    </lineage>
</organism>
<feature type="transmembrane region" description="Helical" evidence="1">
    <location>
        <begin position="163"/>
        <end position="184"/>
    </location>
</feature>
<dbReference type="InterPro" id="IPR009339">
    <property type="entry name" value="DUF998"/>
</dbReference>
<feature type="transmembrane region" description="Helical" evidence="1">
    <location>
        <begin position="84"/>
        <end position="102"/>
    </location>
</feature>
<evidence type="ECO:0000256" key="1">
    <source>
        <dbReference type="SAM" id="Phobius"/>
    </source>
</evidence>
<feature type="transmembrane region" description="Helical" evidence="1">
    <location>
        <begin position="190"/>
        <end position="212"/>
    </location>
</feature>
<accession>A0ABT8NFL2</accession>
<keyword evidence="1" id="KW-0472">Membrane</keyword>
<name>A0ABT8NFL2_9BACL</name>
<gene>
    <name evidence="2" type="ORF">QWY13_12335</name>
</gene>
<feature type="transmembrane region" description="Helical" evidence="1">
    <location>
        <begin position="50"/>
        <end position="72"/>
    </location>
</feature>
<comment type="caution">
    <text evidence="2">The sequence shown here is derived from an EMBL/GenBank/DDBJ whole genome shotgun (WGS) entry which is preliminary data.</text>
</comment>
<evidence type="ECO:0000313" key="2">
    <source>
        <dbReference type="EMBL" id="MDN7246275.1"/>
    </source>
</evidence>
<reference evidence="2 3" key="1">
    <citation type="submission" date="2023-07" db="EMBL/GenBank/DDBJ databases">
        <title>Novel species in genus Planococcus.</title>
        <authorList>
            <person name="Ning S."/>
        </authorList>
    </citation>
    <scope>NUCLEOTIDE SEQUENCE [LARGE SCALE GENOMIC DNA]</scope>
    <source>
        <strain evidence="2 3">N017</strain>
    </source>
</reference>
<keyword evidence="1" id="KW-1133">Transmembrane helix</keyword>
<dbReference type="RefSeq" id="WP_301856856.1">
    <property type="nucleotide sequence ID" value="NZ_JAUJWU010000003.1"/>
</dbReference>